<accession>A0ABD3PZZ7</accession>
<evidence type="ECO:0000256" key="1">
    <source>
        <dbReference type="SAM" id="MobiDB-lite"/>
    </source>
</evidence>
<dbReference type="Proteomes" id="UP001530400">
    <property type="component" value="Unassembled WGS sequence"/>
</dbReference>
<dbReference type="Pfam" id="PF02809">
    <property type="entry name" value="UIM"/>
    <property type="match status" value="1"/>
</dbReference>
<gene>
    <name evidence="3" type="ORF">ACHAWO_011060</name>
</gene>
<feature type="compositionally biased region" description="Basic and acidic residues" evidence="1">
    <location>
        <begin position="340"/>
        <end position="369"/>
    </location>
</feature>
<proteinExistence type="predicted"/>
<keyword evidence="2" id="KW-0732">Signal</keyword>
<feature type="compositionally biased region" description="Polar residues" evidence="1">
    <location>
        <begin position="211"/>
        <end position="224"/>
    </location>
</feature>
<feature type="chain" id="PRO_5044893405" evidence="2">
    <location>
        <begin position="29"/>
        <end position="811"/>
    </location>
</feature>
<evidence type="ECO:0000313" key="3">
    <source>
        <dbReference type="EMBL" id="KAL3793733.1"/>
    </source>
</evidence>
<feature type="compositionally biased region" description="Basic and acidic residues" evidence="1">
    <location>
        <begin position="58"/>
        <end position="71"/>
    </location>
</feature>
<evidence type="ECO:0000313" key="4">
    <source>
        <dbReference type="Proteomes" id="UP001530400"/>
    </source>
</evidence>
<feature type="region of interest" description="Disordered" evidence="1">
    <location>
        <begin position="636"/>
        <end position="811"/>
    </location>
</feature>
<sequence length="811" mass="87087">MKTPLSNRCHRLAPWLIIFLIAIPAVCSTLSENRLLVRHLGEGGNSTDDYVENSIAKDSSDGGHPLGDDMKVANNITYNKSESNSDSPNEWLSSGNQLDEIEVNDPTESGGLKVGGNLTSIKGAEKTSAKPPVWPDDDDDDFIAKKTAGSMSLSSAEEENDYKDETPKIDHSTKVNETADELASEDTAHVVGSDEVNSAVDEKVKQDEELSSITTEKSSLNGQKDFSGALKGPDSASEINEGESFASSQNDESTKAPLPESHGDAGDETDSQTFEKDTDNYLSFNQNTGDKESAEDYAPTYTTTFAWEDTDTNPIDIPDTTDSAVNFEPFNEGTPSSEIAYHRNESNQEKDDGATDKKDGVQSELKTETNEEANGKNTAEQDVGSSNEEVADASALFCRPATSCMECINLSIDHLRLNSDPCYWVGQCISAGEASTMKNSPSGAYKCGEDGSPIYTGEEWITALNAIAESSQVPIEKKRGEVPMNTSYFDGYEDEEDGFFENVKFLFNVLLLAACLASGLLIRKRVMNRLRDDPTLETADVVKEEVIAFVSSIANFVKDKISGSGSSPSRDSEYRPIATSTTNESFERQAIPLSTAADEEWGWDDEEPGPSLELGEVGGDDAKEEEDLALAIAMSLSESTNGSSGTTVKPNASRSQPSTHTNSALKPKSPTPFSARLKEKKSPIAAPKPKARIGQQTTSSPPPPPPPAAPPQGDSIEDLLDQMNAGRAPLMTSFGQMPTTTASKPKPAYQKKDSVDDMFASMGLSNSYASKPATSTAPKSAPLPPSKSLAADNDDDLDWGDDGDLDDLLDD</sequence>
<feature type="signal peptide" evidence="2">
    <location>
        <begin position="1"/>
        <end position="28"/>
    </location>
</feature>
<feature type="compositionally biased region" description="Polar residues" evidence="1">
    <location>
        <begin position="636"/>
        <end position="664"/>
    </location>
</feature>
<comment type="caution">
    <text evidence="3">The sequence shown here is derived from an EMBL/GenBank/DDBJ whole genome shotgun (WGS) entry which is preliminary data.</text>
</comment>
<evidence type="ECO:0000256" key="2">
    <source>
        <dbReference type="SAM" id="SignalP"/>
    </source>
</evidence>
<name>A0ABD3PZZ7_9STRA</name>
<protein>
    <submittedName>
        <fullName evidence="3">Uncharacterized protein</fullName>
    </submittedName>
</protein>
<organism evidence="3 4">
    <name type="scientific">Cyclotella atomus</name>
    <dbReference type="NCBI Taxonomy" id="382360"/>
    <lineage>
        <taxon>Eukaryota</taxon>
        <taxon>Sar</taxon>
        <taxon>Stramenopiles</taxon>
        <taxon>Ochrophyta</taxon>
        <taxon>Bacillariophyta</taxon>
        <taxon>Coscinodiscophyceae</taxon>
        <taxon>Thalassiosirophycidae</taxon>
        <taxon>Stephanodiscales</taxon>
        <taxon>Stephanodiscaceae</taxon>
        <taxon>Cyclotella</taxon>
    </lineage>
</organism>
<feature type="compositionally biased region" description="Acidic residues" evidence="1">
    <location>
        <begin position="597"/>
        <end position="608"/>
    </location>
</feature>
<feature type="region of interest" description="Disordered" evidence="1">
    <location>
        <begin position="561"/>
        <end position="618"/>
    </location>
</feature>
<feature type="compositionally biased region" description="Low complexity" evidence="1">
    <location>
        <begin position="769"/>
        <end position="791"/>
    </location>
</feature>
<dbReference type="PROSITE" id="PS50330">
    <property type="entry name" value="UIM"/>
    <property type="match status" value="1"/>
</dbReference>
<keyword evidence="4" id="KW-1185">Reference proteome</keyword>
<dbReference type="AlphaFoldDB" id="A0ABD3PZZ7"/>
<reference evidence="3 4" key="1">
    <citation type="submission" date="2024-10" db="EMBL/GenBank/DDBJ databases">
        <title>Updated reference genomes for cyclostephanoid diatoms.</title>
        <authorList>
            <person name="Roberts W.R."/>
            <person name="Alverson A.J."/>
        </authorList>
    </citation>
    <scope>NUCLEOTIDE SEQUENCE [LARGE SCALE GENOMIC DNA]</scope>
    <source>
        <strain evidence="3 4">AJA010-31</strain>
    </source>
</reference>
<feature type="compositionally biased region" description="Pro residues" evidence="1">
    <location>
        <begin position="700"/>
        <end position="710"/>
    </location>
</feature>
<feature type="compositionally biased region" description="Polar residues" evidence="1">
    <location>
        <begin position="375"/>
        <end position="387"/>
    </location>
</feature>
<feature type="region of interest" description="Disordered" evidence="1">
    <location>
        <begin position="123"/>
        <end position="387"/>
    </location>
</feature>
<feature type="compositionally biased region" description="Basic and acidic residues" evidence="1">
    <location>
        <begin position="163"/>
        <end position="174"/>
    </location>
</feature>
<feature type="compositionally biased region" description="Low complexity" evidence="1">
    <location>
        <begin position="312"/>
        <end position="322"/>
    </location>
</feature>
<feature type="region of interest" description="Disordered" evidence="1">
    <location>
        <begin position="41"/>
        <end position="71"/>
    </location>
</feature>
<feature type="compositionally biased region" description="Acidic residues" evidence="1">
    <location>
        <begin position="792"/>
        <end position="811"/>
    </location>
</feature>
<feature type="compositionally biased region" description="Polar residues" evidence="1">
    <location>
        <begin position="733"/>
        <end position="743"/>
    </location>
</feature>
<dbReference type="EMBL" id="JALLPJ020000385">
    <property type="protein sequence ID" value="KAL3793733.1"/>
    <property type="molecule type" value="Genomic_DNA"/>
</dbReference>
<dbReference type="InterPro" id="IPR003903">
    <property type="entry name" value="UIM_dom"/>
</dbReference>